<dbReference type="AlphaFoldDB" id="A0A642UP13"/>
<dbReference type="PANTHER" id="PTHR43788:SF8">
    <property type="entry name" value="DNA-BINDING PROTEIN SMUBP-2"/>
    <property type="match status" value="1"/>
</dbReference>
<dbReference type="OMA" id="TIIHGPP"/>
<dbReference type="SMART" id="SM00487">
    <property type="entry name" value="DEXDc"/>
    <property type="match status" value="1"/>
</dbReference>
<keyword evidence="6" id="KW-0547">Nucleotide-binding</keyword>
<dbReference type="NCBIfam" id="TIGR00376">
    <property type="entry name" value="IGHMBP2 family helicase"/>
    <property type="match status" value="1"/>
</dbReference>
<keyword evidence="5" id="KW-0963">Cytoplasm</keyword>
<dbReference type="GO" id="GO:0005694">
    <property type="term" value="C:chromosome"/>
    <property type="evidence" value="ECO:0007669"/>
    <property type="project" value="UniProtKB-ARBA"/>
</dbReference>
<dbReference type="GO" id="GO:0003677">
    <property type="term" value="F:DNA binding"/>
    <property type="evidence" value="ECO:0007669"/>
    <property type="project" value="InterPro"/>
</dbReference>
<evidence type="ECO:0000256" key="6">
    <source>
        <dbReference type="ARBA" id="ARBA00022741"/>
    </source>
</evidence>
<evidence type="ECO:0000256" key="3">
    <source>
        <dbReference type="ARBA" id="ARBA00007913"/>
    </source>
</evidence>
<dbReference type="InterPro" id="IPR027417">
    <property type="entry name" value="P-loop_NTPase"/>
</dbReference>
<dbReference type="Gene3D" id="3.40.50.300">
    <property type="entry name" value="P-loop containing nucleotide triphosphate hydrolases"/>
    <property type="match status" value="2"/>
</dbReference>
<evidence type="ECO:0000256" key="12">
    <source>
        <dbReference type="SAM" id="MobiDB-lite"/>
    </source>
</evidence>
<dbReference type="Pfam" id="PF13087">
    <property type="entry name" value="AAA_12"/>
    <property type="match status" value="1"/>
</dbReference>
<proteinExistence type="inferred from homology"/>
<comment type="catalytic activity">
    <reaction evidence="11">
        <text>ATP + H2O = ADP + phosphate + H(+)</text>
        <dbReference type="Rhea" id="RHEA:13065"/>
        <dbReference type="ChEBI" id="CHEBI:15377"/>
        <dbReference type="ChEBI" id="CHEBI:15378"/>
        <dbReference type="ChEBI" id="CHEBI:30616"/>
        <dbReference type="ChEBI" id="CHEBI:43474"/>
        <dbReference type="ChEBI" id="CHEBI:456216"/>
        <dbReference type="EC" id="3.6.4.12"/>
    </reaction>
    <physiologicalReaction direction="left-to-right" evidence="11">
        <dbReference type="Rhea" id="RHEA:13066"/>
    </physiologicalReaction>
</comment>
<keyword evidence="16" id="KW-1185">Reference proteome</keyword>
<protein>
    <recommendedName>
        <fullName evidence="4">DNA helicase</fullName>
        <ecNumber evidence="4">3.6.4.12</ecNumber>
    </recommendedName>
</protein>
<evidence type="ECO:0000256" key="2">
    <source>
        <dbReference type="ARBA" id="ARBA00004496"/>
    </source>
</evidence>
<dbReference type="GO" id="GO:0003723">
    <property type="term" value="F:RNA binding"/>
    <property type="evidence" value="ECO:0007669"/>
    <property type="project" value="InterPro"/>
</dbReference>
<keyword evidence="8" id="KW-0347">Helicase</keyword>
<dbReference type="InterPro" id="IPR050534">
    <property type="entry name" value="Coronavir_polyprotein_1ab"/>
</dbReference>
<dbReference type="GO" id="GO:0005737">
    <property type="term" value="C:cytoplasm"/>
    <property type="evidence" value="ECO:0007669"/>
    <property type="project" value="UniProtKB-SubCell"/>
</dbReference>
<dbReference type="InterPro" id="IPR004483">
    <property type="entry name" value="SMUBP-2/Hcs1-like"/>
</dbReference>
<dbReference type="InterPro" id="IPR014001">
    <property type="entry name" value="Helicase_ATP-bd"/>
</dbReference>
<evidence type="ECO:0000256" key="11">
    <source>
        <dbReference type="ARBA" id="ARBA00048432"/>
    </source>
</evidence>
<dbReference type="GeneID" id="54782464"/>
<dbReference type="EC" id="3.6.4.12" evidence="4"/>
<feature type="domain" description="Helicase ATP-binding" evidence="14">
    <location>
        <begin position="180"/>
        <end position="468"/>
    </location>
</feature>
<keyword evidence="9" id="KW-0067">ATP-binding</keyword>
<evidence type="ECO:0000256" key="5">
    <source>
        <dbReference type="ARBA" id="ARBA00022490"/>
    </source>
</evidence>
<evidence type="ECO:0000259" key="13">
    <source>
        <dbReference type="SMART" id="SM00382"/>
    </source>
</evidence>
<keyword evidence="10" id="KW-0539">Nucleus</keyword>
<feature type="region of interest" description="Disordered" evidence="12">
    <location>
        <begin position="251"/>
        <end position="273"/>
    </location>
</feature>
<dbReference type="OrthoDB" id="6513042at2759"/>
<dbReference type="InterPro" id="IPR047187">
    <property type="entry name" value="SF1_C_Upf1"/>
</dbReference>
<evidence type="ECO:0000256" key="4">
    <source>
        <dbReference type="ARBA" id="ARBA00012551"/>
    </source>
</evidence>
<comment type="subcellular location">
    <subcellularLocation>
        <location evidence="2">Cytoplasm</location>
    </subcellularLocation>
    <subcellularLocation>
        <location evidence="1">Nucleus</location>
    </subcellularLocation>
</comment>
<dbReference type="FunFam" id="3.40.50.300:FF:000326">
    <property type="entry name" value="P-loop containing nucleoside triphosphate hydrolase"/>
    <property type="match status" value="1"/>
</dbReference>
<dbReference type="GO" id="GO:0016787">
    <property type="term" value="F:hydrolase activity"/>
    <property type="evidence" value="ECO:0007669"/>
    <property type="project" value="UniProtKB-KW"/>
</dbReference>
<accession>A0A642UP13</accession>
<dbReference type="InterPro" id="IPR041677">
    <property type="entry name" value="DNA2/NAM7_AAA_11"/>
</dbReference>
<feature type="domain" description="AAA+ ATPase" evidence="13">
    <location>
        <begin position="197"/>
        <end position="457"/>
    </location>
</feature>
<evidence type="ECO:0000256" key="1">
    <source>
        <dbReference type="ARBA" id="ARBA00004123"/>
    </source>
</evidence>
<gene>
    <name evidence="15" type="ORF">DIURU_003813</name>
</gene>
<dbReference type="InterPro" id="IPR041679">
    <property type="entry name" value="DNA2/NAM7-like_C"/>
</dbReference>
<evidence type="ECO:0000259" key="14">
    <source>
        <dbReference type="SMART" id="SM00487"/>
    </source>
</evidence>
<dbReference type="GO" id="GO:0005524">
    <property type="term" value="F:ATP binding"/>
    <property type="evidence" value="ECO:0007669"/>
    <property type="project" value="UniProtKB-KW"/>
</dbReference>
<dbReference type="GO" id="GO:0043139">
    <property type="term" value="F:5'-3' DNA helicase activity"/>
    <property type="evidence" value="ECO:0007669"/>
    <property type="project" value="TreeGrafter"/>
</dbReference>
<evidence type="ECO:0000313" key="16">
    <source>
        <dbReference type="Proteomes" id="UP000449547"/>
    </source>
</evidence>
<organism evidence="15 16">
    <name type="scientific">Diutina rugosa</name>
    <name type="common">Yeast</name>
    <name type="synonym">Candida rugosa</name>
    <dbReference type="NCBI Taxonomy" id="5481"/>
    <lineage>
        <taxon>Eukaryota</taxon>
        <taxon>Fungi</taxon>
        <taxon>Dikarya</taxon>
        <taxon>Ascomycota</taxon>
        <taxon>Saccharomycotina</taxon>
        <taxon>Pichiomycetes</taxon>
        <taxon>Debaryomycetaceae</taxon>
        <taxon>Diutina</taxon>
    </lineage>
</organism>
<dbReference type="GO" id="GO:0005634">
    <property type="term" value="C:nucleus"/>
    <property type="evidence" value="ECO:0007669"/>
    <property type="project" value="UniProtKB-SubCell"/>
</dbReference>
<dbReference type="RefSeq" id="XP_034011390.1">
    <property type="nucleotide sequence ID" value="XM_034156617.1"/>
</dbReference>
<dbReference type="PANTHER" id="PTHR43788">
    <property type="entry name" value="DNA2/NAM7 HELICASE FAMILY MEMBER"/>
    <property type="match status" value="1"/>
</dbReference>
<keyword evidence="7" id="KW-0378">Hydrolase</keyword>
<evidence type="ECO:0000256" key="7">
    <source>
        <dbReference type="ARBA" id="ARBA00022801"/>
    </source>
</evidence>
<dbReference type="InterPro" id="IPR048761">
    <property type="entry name" value="SMUBP-2_HCS1_1B"/>
</dbReference>
<dbReference type="SUPFAM" id="SSF52540">
    <property type="entry name" value="P-loop containing nucleoside triphosphate hydrolases"/>
    <property type="match status" value="1"/>
</dbReference>
<name>A0A642UP13_DIURU</name>
<dbReference type="SMART" id="SM00382">
    <property type="entry name" value="AAA"/>
    <property type="match status" value="1"/>
</dbReference>
<dbReference type="EMBL" id="SWFT01000112">
    <property type="protein sequence ID" value="KAA8900390.1"/>
    <property type="molecule type" value="Genomic_DNA"/>
</dbReference>
<evidence type="ECO:0000256" key="9">
    <source>
        <dbReference type="ARBA" id="ARBA00022840"/>
    </source>
</evidence>
<comment type="similarity">
    <text evidence="3">Belongs to the DNA2/NAM7 helicase family.</text>
</comment>
<dbReference type="InterPro" id="IPR003593">
    <property type="entry name" value="AAA+_ATPase"/>
</dbReference>
<dbReference type="CDD" id="cd18808">
    <property type="entry name" value="SF1_C_Upf1"/>
    <property type="match status" value="1"/>
</dbReference>
<evidence type="ECO:0000256" key="10">
    <source>
        <dbReference type="ARBA" id="ARBA00023242"/>
    </source>
</evidence>
<feature type="compositionally biased region" description="Basic residues" evidence="12">
    <location>
        <begin position="260"/>
        <end position="269"/>
    </location>
</feature>
<dbReference type="Pfam" id="PF13086">
    <property type="entry name" value="AAA_11"/>
    <property type="match status" value="1"/>
</dbReference>
<comment type="caution">
    <text evidence="15">The sequence shown here is derived from an EMBL/GenBank/DDBJ whole genome shotgun (WGS) entry which is preliminary data.</text>
</comment>
<dbReference type="Pfam" id="PF21138">
    <property type="entry name" value="SMUBP-2_HCS1_1B"/>
    <property type="match status" value="1"/>
</dbReference>
<dbReference type="Gene3D" id="2.40.30.270">
    <property type="match status" value="1"/>
</dbReference>
<dbReference type="VEuPathDB" id="FungiDB:DIURU_003813"/>
<sequence>MDQLVDRFKRAIEEEQKADTDDAEAYLKNYPPKKLARLGLAITNLVLASTRTGLGGKTVMEFELDSAVKDKGIEPGLIRTGDIVKVSNHGDKVIDFTAVVVKITPTMVVVSTDDEGAEVNDDVRCWMAKVANSVTYRRMTTAMNKLSELRDTDKPDVIRLVLGESQFTPPPPSTQPPVFFNPHLNQSQQDAVDFALRSPITIIHGPPGTGKTYTVIELIKQLVAKGERVLVCGPSNISVDTILERLSGNLEAAPTSASTKTRRASKKKQKQNDEKIIRIGHPARLLEQNLRHSLDVLSSSTGGGDNRELLVDIANEITSTWGQIRKCKKYSERRQLYGELKELKREMRAREKSVVSDLITHAKVVVSTLHGAAAYELTSLYKNDALHLGPDSPLFDTIIIDEVSQSLEPQCWVPLVNHLGCKRLVIAGDNQQLPPTVKSAKALETTLFDRLMTIGGDQYRKLLDVQYRMNRRIMEFPSTTLYDGKLRADSSVENITFDHVPVLVWYDTQGGDFEERVEDDSAMSTGSKYNEMEAVVVWNHVGELLQAGVAATDIGIISPYNAQVQRLRRSVPAAAQGVEISTVDGFQGREKEVIIMSLVRSNSQGEVGFLRDQRRLNVAITRAKRHLCVVGDLDMLARSREPFLTQWAADVEAHYDIRYPDPSETVAESLDAAVAM</sequence>
<dbReference type="Proteomes" id="UP000449547">
    <property type="component" value="Unassembled WGS sequence"/>
</dbReference>
<evidence type="ECO:0000313" key="15">
    <source>
        <dbReference type="EMBL" id="KAA8900390.1"/>
    </source>
</evidence>
<evidence type="ECO:0000256" key="8">
    <source>
        <dbReference type="ARBA" id="ARBA00022806"/>
    </source>
</evidence>
<reference evidence="15 16" key="1">
    <citation type="submission" date="2019-07" db="EMBL/GenBank/DDBJ databases">
        <title>Genome assembly of two rare yeast pathogens: Diutina rugosa and Trichomonascus ciferrii.</title>
        <authorList>
            <person name="Mixao V."/>
            <person name="Saus E."/>
            <person name="Hansen A."/>
            <person name="Lass-Flor C."/>
            <person name="Gabaldon T."/>
        </authorList>
    </citation>
    <scope>NUCLEOTIDE SEQUENCE [LARGE SCALE GENOMIC DNA]</scope>
    <source>
        <strain evidence="15 16">CBS 613</strain>
    </source>
</reference>